<dbReference type="AlphaFoldDB" id="A0A9C7G7R1"/>
<name>A0A9C7G7R1_9BACI</name>
<comment type="caution">
    <text evidence="2">The sequence shown here is derived from an EMBL/GenBank/DDBJ whole genome shotgun (WGS) entry which is preliminary data.</text>
</comment>
<proteinExistence type="predicted"/>
<dbReference type="PROSITE" id="PS50965">
    <property type="entry name" value="NERD"/>
    <property type="match status" value="1"/>
</dbReference>
<accession>A0A9C7G7R1</accession>
<keyword evidence="3" id="KW-1185">Reference proteome</keyword>
<dbReference type="EMBL" id="CAKJTG010000005">
    <property type="protein sequence ID" value="CAG9607349.1"/>
    <property type="molecule type" value="Genomic_DNA"/>
</dbReference>
<feature type="domain" description="NERD" evidence="1">
    <location>
        <begin position="39"/>
        <end position="149"/>
    </location>
</feature>
<evidence type="ECO:0000313" key="2">
    <source>
        <dbReference type="EMBL" id="CAG9607349.1"/>
    </source>
</evidence>
<protein>
    <recommendedName>
        <fullName evidence="1">NERD domain-containing protein</fullName>
    </recommendedName>
</protein>
<evidence type="ECO:0000259" key="1">
    <source>
        <dbReference type="PROSITE" id="PS50965"/>
    </source>
</evidence>
<sequence length="178" mass="20875">MNIIIRARNKSKELLIQESLNVRMKLSNKELSNYLHNKKGHEGEVQFDELLENLNIDCLVLNDLLFELNNKFFQIDKIIITQNGVIIFEVKNFEDEYYVDGSKWFVLPKKEIDNPLDQLNRSHSLLQRLLQSLGYNCTVDKHLVFVNPEFTLYHAPMNSSIVLPTQLKRLVNKLNMQS</sequence>
<dbReference type="Pfam" id="PF08378">
    <property type="entry name" value="NERD"/>
    <property type="match status" value="1"/>
</dbReference>
<organism evidence="2 3">
    <name type="scientific">Pseudoneobacillus rhizosphaerae</name>
    <dbReference type="NCBI Taxonomy" id="2880968"/>
    <lineage>
        <taxon>Bacteria</taxon>
        <taxon>Bacillati</taxon>
        <taxon>Bacillota</taxon>
        <taxon>Bacilli</taxon>
        <taxon>Bacillales</taxon>
        <taxon>Bacillaceae</taxon>
        <taxon>Pseudoneobacillus</taxon>
    </lineage>
</organism>
<dbReference type="Proteomes" id="UP000789845">
    <property type="component" value="Unassembled WGS sequence"/>
</dbReference>
<dbReference type="InterPro" id="IPR011528">
    <property type="entry name" value="NERD"/>
</dbReference>
<evidence type="ECO:0000313" key="3">
    <source>
        <dbReference type="Proteomes" id="UP000789845"/>
    </source>
</evidence>
<reference evidence="2" key="1">
    <citation type="submission" date="2021-10" db="EMBL/GenBank/DDBJ databases">
        <authorList>
            <person name="Criscuolo A."/>
        </authorList>
    </citation>
    <scope>NUCLEOTIDE SEQUENCE</scope>
    <source>
        <strain evidence="2">CIP111885</strain>
    </source>
</reference>
<dbReference type="RefSeq" id="WP_230495620.1">
    <property type="nucleotide sequence ID" value="NZ_CAKJTG010000005.1"/>
</dbReference>
<gene>
    <name evidence="2" type="ORF">NEOCIP111885_01040</name>
</gene>